<name>A0A8S4R265_9NEOP</name>
<evidence type="ECO:0000313" key="2">
    <source>
        <dbReference type="Proteomes" id="UP000838756"/>
    </source>
</evidence>
<keyword evidence="2" id="KW-1185">Reference proteome</keyword>
<dbReference type="EMBL" id="CAKXAJ010022204">
    <property type="protein sequence ID" value="CAH2226885.1"/>
    <property type="molecule type" value="Genomic_DNA"/>
</dbReference>
<evidence type="ECO:0000313" key="1">
    <source>
        <dbReference type="EMBL" id="CAH2226885.1"/>
    </source>
</evidence>
<dbReference type="AlphaFoldDB" id="A0A8S4R265"/>
<protein>
    <submittedName>
        <fullName evidence="1">Jg20956 protein</fullName>
    </submittedName>
</protein>
<sequence length="68" mass="8225">KPEESYASNEIVDKLANEAVKDGIHFDFLPYWSYALQIVKEYWIKIWKEYLMKILLAREFDLKPFNPQ</sequence>
<comment type="caution">
    <text evidence="1">The sequence shown here is derived from an EMBL/GenBank/DDBJ whole genome shotgun (WGS) entry which is preliminary data.</text>
</comment>
<feature type="non-terminal residue" evidence="1">
    <location>
        <position position="1"/>
    </location>
</feature>
<accession>A0A8S4R265</accession>
<organism evidence="1 2">
    <name type="scientific">Pararge aegeria aegeria</name>
    <dbReference type="NCBI Taxonomy" id="348720"/>
    <lineage>
        <taxon>Eukaryota</taxon>
        <taxon>Metazoa</taxon>
        <taxon>Ecdysozoa</taxon>
        <taxon>Arthropoda</taxon>
        <taxon>Hexapoda</taxon>
        <taxon>Insecta</taxon>
        <taxon>Pterygota</taxon>
        <taxon>Neoptera</taxon>
        <taxon>Endopterygota</taxon>
        <taxon>Lepidoptera</taxon>
        <taxon>Glossata</taxon>
        <taxon>Ditrysia</taxon>
        <taxon>Papilionoidea</taxon>
        <taxon>Nymphalidae</taxon>
        <taxon>Satyrinae</taxon>
        <taxon>Satyrini</taxon>
        <taxon>Parargina</taxon>
        <taxon>Pararge</taxon>
    </lineage>
</organism>
<reference evidence="1" key="1">
    <citation type="submission" date="2022-03" db="EMBL/GenBank/DDBJ databases">
        <authorList>
            <person name="Lindestad O."/>
        </authorList>
    </citation>
    <scope>NUCLEOTIDE SEQUENCE</scope>
</reference>
<proteinExistence type="predicted"/>
<dbReference type="Proteomes" id="UP000838756">
    <property type="component" value="Unassembled WGS sequence"/>
</dbReference>
<gene>
    <name evidence="1" type="primary">jg20956</name>
    <name evidence="1" type="ORF">PAEG_LOCUS7544</name>
</gene>